<dbReference type="OrthoDB" id="9808822at2"/>
<dbReference type="PANTHER" id="PTHR13748">
    <property type="entry name" value="COBW-RELATED"/>
    <property type="match status" value="1"/>
</dbReference>
<dbReference type="InterPro" id="IPR051316">
    <property type="entry name" value="Zinc-reg_GTPase_activator"/>
</dbReference>
<dbReference type="Pfam" id="PF02492">
    <property type="entry name" value="cobW"/>
    <property type="match status" value="1"/>
</dbReference>
<dbReference type="SUPFAM" id="SSF90002">
    <property type="entry name" value="Hypothetical protein YjiA, C-terminal domain"/>
    <property type="match status" value="1"/>
</dbReference>
<evidence type="ECO:0000313" key="3">
    <source>
        <dbReference type="Proteomes" id="UP000184310"/>
    </source>
</evidence>
<reference evidence="2 3" key="1">
    <citation type="submission" date="2016-11" db="EMBL/GenBank/DDBJ databases">
        <authorList>
            <person name="Jaros S."/>
            <person name="Januszkiewicz K."/>
            <person name="Wedrychowicz H."/>
        </authorList>
    </citation>
    <scope>NUCLEOTIDE SEQUENCE [LARGE SCALE GENOMIC DNA]</scope>
    <source>
        <strain evidence="2 3">DSM 21758</strain>
    </source>
</reference>
<dbReference type="STRING" id="1121302.SAMN02745163_03895"/>
<dbReference type="InterPro" id="IPR003495">
    <property type="entry name" value="CobW/HypB/UreG_nucleotide-bd"/>
</dbReference>
<dbReference type="AlphaFoldDB" id="A0A1M6SVQ7"/>
<dbReference type="EMBL" id="FQZB01000018">
    <property type="protein sequence ID" value="SHK48794.1"/>
    <property type="molecule type" value="Genomic_DNA"/>
</dbReference>
<dbReference type="InterPro" id="IPR027417">
    <property type="entry name" value="P-loop_NTPase"/>
</dbReference>
<accession>A0A1M6SVQ7</accession>
<dbReference type="Pfam" id="PF07683">
    <property type="entry name" value="CobW_C"/>
    <property type="match status" value="1"/>
</dbReference>
<proteinExistence type="predicted"/>
<sequence length="321" mass="36120">MKIDIISGFLGAGKTTLIKKLIKEELNKEKIAIIENEYGEVGIDGNLLKNEKIDVKEITSGCICCTITGDFKAAIIDIIKEYRPERIIIEPSGVAKLSQVIAAIVNNSELKGARINMKIAVVDIQNLDMYLKNFGEFYINQIVSANTIVLSRTQYSNIKELTHASMAIRKLNPNCSIITTPWEEIESKRIIEVAEHKLKDVFKEVNLIKMPLNTPAIRGQIRTKNGSADDVFENWGTETPRIFSLKELKQALNALNDKSIYGEVLRAKGIVRIEGNRWVQFDYVPNDIQIVDFSSDYTGRICVIGSKINKEPISKLFLKES</sequence>
<dbReference type="Proteomes" id="UP000184310">
    <property type="component" value="Unassembled WGS sequence"/>
</dbReference>
<dbReference type="CDD" id="cd03112">
    <property type="entry name" value="CobW-like"/>
    <property type="match status" value="1"/>
</dbReference>
<dbReference type="InterPro" id="IPR011629">
    <property type="entry name" value="CobW-like_C"/>
</dbReference>
<evidence type="ECO:0000313" key="2">
    <source>
        <dbReference type="EMBL" id="SHK48794.1"/>
    </source>
</evidence>
<feature type="domain" description="CobW C-terminal" evidence="1">
    <location>
        <begin position="232"/>
        <end position="321"/>
    </location>
</feature>
<dbReference type="Gene3D" id="3.40.50.300">
    <property type="entry name" value="P-loop containing nucleotide triphosphate hydrolases"/>
    <property type="match status" value="1"/>
</dbReference>
<name>A0A1M6SVQ7_9CLOT</name>
<evidence type="ECO:0000259" key="1">
    <source>
        <dbReference type="SMART" id="SM00833"/>
    </source>
</evidence>
<dbReference type="GO" id="GO:0005737">
    <property type="term" value="C:cytoplasm"/>
    <property type="evidence" value="ECO:0007669"/>
    <property type="project" value="TreeGrafter"/>
</dbReference>
<dbReference type="SUPFAM" id="SSF52540">
    <property type="entry name" value="P-loop containing nucleoside triphosphate hydrolases"/>
    <property type="match status" value="1"/>
</dbReference>
<dbReference type="PANTHER" id="PTHR13748:SF62">
    <property type="entry name" value="COBW DOMAIN-CONTAINING PROTEIN"/>
    <property type="match status" value="1"/>
</dbReference>
<protein>
    <submittedName>
        <fullName evidence="2">GTPase, G3E family</fullName>
    </submittedName>
</protein>
<keyword evidence="3" id="KW-1185">Reference proteome</keyword>
<dbReference type="RefSeq" id="WP_072992043.1">
    <property type="nucleotide sequence ID" value="NZ_FQZB01000018.1"/>
</dbReference>
<organism evidence="2 3">
    <name type="scientific">Clostridium cavendishii DSM 21758</name>
    <dbReference type="NCBI Taxonomy" id="1121302"/>
    <lineage>
        <taxon>Bacteria</taxon>
        <taxon>Bacillati</taxon>
        <taxon>Bacillota</taxon>
        <taxon>Clostridia</taxon>
        <taxon>Eubacteriales</taxon>
        <taxon>Clostridiaceae</taxon>
        <taxon>Clostridium</taxon>
    </lineage>
</organism>
<gene>
    <name evidence="2" type="ORF">SAMN02745163_03895</name>
</gene>
<dbReference type="SMART" id="SM00833">
    <property type="entry name" value="CobW_C"/>
    <property type="match status" value="1"/>
</dbReference>